<sequence length="174" mass="19701">MLRITLAIGAFLFLMSELMRFVAHEYDAANAGVQLLATLLLSVGFLAVAFGPENGRIKRYAGFMWVFSAFLMAFFSFDLLGYGRTSLFLHHDNYLFWASHLGVLLSAATLAYAHWQVRQQTVWHPAPMLLVATTALLVGSRLLNMPLNWQFVTSILWSLNLIWMAFNPLNDQAR</sequence>
<feature type="transmembrane region" description="Helical" evidence="1">
    <location>
        <begin position="149"/>
        <end position="166"/>
    </location>
</feature>
<protein>
    <submittedName>
        <fullName evidence="2">Uncharacterized protein</fullName>
    </submittedName>
</protein>
<reference evidence="2 3" key="1">
    <citation type="submission" date="2019-03" db="EMBL/GenBank/DDBJ databases">
        <title>Genomic Encyclopedia of Type Strains, Phase III (KMG-III): the genomes of soil and plant-associated and newly described type strains.</title>
        <authorList>
            <person name="Whitman W."/>
        </authorList>
    </citation>
    <scope>NUCLEOTIDE SEQUENCE [LARGE SCALE GENOMIC DNA]</scope>
    <source>
        <strain evidence="2 3">CGMCC 1.7002</strain>
    </source>
</reference>
<proteinExistence type="predicted"/>
<evidence type="ECO:0000313" key="2">
    <source>
        <dbReference type="EMBL" id="TDQ61711.1"/>
    </source>
</evidence>
<name>A0A4R6VFZ4_9HYPH</name>
<organism evidence="2 3">
    <name type="scientific">Maritalea mobilis</name>
    <dbReference type="NCBI Taxonomy" id="483324"/>
    <lineage>
        <taxon>Bacteria</taxon>
        <taxon>Pseudomonadati</taxon>
        <taxon>Pseudomonadota</taxon>
        <taxon>Alphaproteobacteria</taxon>
        <taxon>Hyphomicrobiales</taxon>
        <taxon>Devosiaceae</taxon>
        <taxon>Maritalea</taxon>
    </lineage>
</organism>
<feature type="transmembrane region" description="Helical" evidence="1">
    <location>
        <begin position="63"/>
        <end position="82"/>
    </location>
</feature>
<evidence type="ECO:0000313" key="3">
    <source>
        <dbReference type="Proteomes" id="UP000295391"/>
    </source>
</evidence>
<dbReference type="AlphaFoldDB" id="A0A4R6VFZ4"/>
<feature type="transmembrane region" description="Helical" evidence="1">
    <location>
        <begin position="33"/>
        <end position="51"/>
    </location>
</feature>
<dbReference type="EMBL" id="SNYR01000003">
    <property type="protein sequence ID" value="TDQ61711.1"/>
    <property type="molecule type" value="Genomic_DNA"/>
</dbReference>
<keyword evidence="1" id="KW-0812">Transmembrane</keyword>
<gene>
    <name evidence="2" type="ORF">ATL17_2812</name>
</gene>
<keyword evidence="1" id="KW-1133">Transmembrane helix</keyword>
<comment type="caution">
    <text evidence="2">The sequence shown here is derived from an EMBL/GenBank/DDBJ whole genome shotgun (WGS) entry which is preliminary data.</text>
</comment>
<keyword evidence="3" id="KW-1185">Reference proteome</keyword>
<keyword evidence="1" id="KW-0472">Membrane</keyword>
<dbReference type="Proteomes" id="UP000295391">
    <property type="component" value="Unassembled WGS sequence"/>
</dbReference>
<feature type="transmembrane region" description="Helical" evidence="1">
    <location>
        <begin position="94"/>
        <end position="115"/>
    </location>
</feature>
<evidence type="ECO:0000256" key="1">
    <source>
        <dbReference type="SAM" id="Phobius"/>
    </source>
</evidence>
<accession>A0A4R6VFZ4</accession>
<feature type="transmembrane region" description="Helical" evidence="1">
    <location>
        <begin position="122"/>
        <end position="143"/>
    </location>
</feature>